<name>A0A284RFU4_ARMOS</name>
<dbReference type="Proteomes" id="UP000219338">
    <property type="component" value="Unassembled WGS sequence"/>
</dbReference>
<evidence type="ECO:0000259" key="7">
    <source>
        <dbReference type="Pfam" id="PF11790"/>
    </source>
</evidence>
<evidence type="ECO:0000256" key="3">
    <source>
        <dbReference type="ARBA" id="ARBA00022801"/>
    </source>
</evidence>
<dbReference type="EMBL" id="FUEG01000008">
    <property type="protein sequence ID" value="SJL07598.1"/>
    <property type="molecule type" value="Genomic_DNA"/>
</dbReference>
<keyword evidence="9" id="KW-1185">Reference proteome</keyword>
<evidence type="ECO:0008006" key="10">
    <source>
        <dbReference type="Google" id="ProtNLM"/>
    </source>
</evidence>
<dbReference type="GO" id="GO:0005829">
    <property type="term" value="C:cytosol"/>
    <property type="evidence" value="ECO:0007669"/>
    <property type="project" value="TreeGrafter"/>
</dbReference>
<gene>
    <name evidence="8" type="ORF">ARMOST_10948</name>
</gene>
<dbReference type="STRING" id="47428.A0A284RFU4"/>
<dbReference type="GO" id="GO:0046098">
    <property type="term" value="P:guanine metabolic process"/>
    <property type="evidence" value="ECO:0007669"/>
    <property type="project" value="TreeGrafter"/>
</dbReference>
<feature type="signal peptide" evidence="5">
    <location>
        <begin position="1"/>
        <end position="18"/>
    </location>
</feature>
<reference evidence="9" key="1">
    <citation type="journal article" date="2017" name="Nat. Ecol. Evol.">
        <title>Genome expansion and lineage-specific genetic innovations in the forest pathogenic fungi Armillaria.</title>
        <authorList>
            <person name="Sipos G."/>
            <person name="Prasanna A.N."/>
            <person name="Walter M.C."/>
            <person name="O'Connor E."/>
            <person name="Balint B."/>
            <person name="Krizsan K."/>
            <person name="Kiss B."/>
            <person name="Hess J."/>
            <person name="Varga T."/>
            <person name="Slot J."/>
            <person name="Riley R."/>
            <person name="Boka B."/>
            <person name="Rigling D."/>
            <person name="Barry K."/>
            <person name="Lee J."/>
            <person name="Mihaltcheva S."/>
            <person name="LaButti K."/>
            <person name="Lipzen A."/>
            <person name="Waldron R."/>
            <person name="Moloney N.M."/>
            <person name="Sperisen C."/>
            <person name="Kredics L."/>
            <person name="Vagvoelgyi C."/>
            <person name="Patrignani A."/>
            <person name="Fitzpatrick D."/>
            <person name="Nagy I."/>
            <person name="Doyle S."/>
            <person name="Anderson J.B."/>
            <person name="Grigoriev I.V."/>
            <person name="Gueldener U."/>
            <person name="Muensterkoetter M."/>
            <person name="Nagy L.G."/>
        </authorList>
    </citation>
    <scope>NUCLEOTIDE SEQUENCE [LARGE SCALE GENOMIC DNA]</scope>
    <source>
        <strain evidence="9">C18/9</strain>
    </source>
</reference>
<dbReference type="GO" id="GO:0008270">
    <property type="term" value="F:zinc ion binding"/>
    <property type="evidence" value="ECO:0007669"/>
    <property type="project" value="TreeGrafter"/>
</dbReference>
<keyword evidence="5" id="KW-0732">Signal</keyword>
<accession>A0A284RFU4</accession>
<dbReference type="GO" id="GO:0008892">
    <property type="term" value="F:guanine deaminase activity"/>
    <property type="evidence" value="ECO:0007669"/>
    <property type="project" value="TreeGrafter"/>
</dbReference>
<dbReference type="Gene3D" id="3.20.20.140">
    <property type="entry name" value="Metal-dependent hydrolases"/>
    <property type="match status" value="1"/>
</dbReference>
<sequence>MVPLTLLFLIVASGLAVAKKDSKRGLTFPSTDNPEDVLNINQTQSVISWMYDWALSPPSYLVNTNVEYVPMQWGAGNIENLASAVKNQSAKTLLTFNEPDFDQQSNLDATYAAELWQKYIEPLKDEGVRLGGPAITSSSTGLPWLREFMTACGNCSIDFLTVHWYGEGTAGFYDYLWSLHGQYPNHTVWVTEYADTAGNATDVLQFINQTTTYMETLDWIERYAWFGYFRPENGTSYNLLDADGGLNALGELYIGAGTVEKSGPATVTPTTEVAGPTFVTVSAPTNAATYVTSAVDDLGFITHFDPAASSQSTQFLTNTNESLKQLPEGSFLLPTFCDLHLHAPQFLYQGNGLHLPLMEWLNEYAFKAEERLDADPALARRVYTRLAERLIENGTGAVLLFGTINEETNLVLADVMHKAGIRAFVGKLSMDQSSRLSYVEVSAESSLDAARSFVDKIKSKYASPGLIEPVITPRFVPTCSDALLNGLGDLAASQDLRIQSHLAESHDQVEAVRSERGDEDLLVFRRSNLLTPRTIQAHCTFLDVPSLSQLRECGTAIAHCPLSNAYFSAEPFRLREALDQGLKVGLGTDVAGGYSLDIMNAMRQAVVTSRMRQGSNIMNSGFESSLAVDWIESLFLATRGGALSLGLPSGCGSFQVGAPFDAQQISLWDASTRVGTGTLDFFDYPVKITPEVVEKWWCLGDNRNRTSMWVQGIKL</sequence>
<evidence type="ECO:0000256" key="5">
    <source>
        <dbReference type="SAM" id="SignalP"/>
    </source>
</evidence>
<dbReference type="Pfam" id="PF01979">
    <property type="entry name" value="Amidohydro_1"/>
    <property type="match status" value="1"/>
</dbReference>
<evidence type="ECO:0000256" key="1">
    <source>
        <dbReference type="ARBA" id="ARBA00001947"/>
    </source>
</evidence>
<proteinExistence type="predicted"/>
<dbReference type="Pfam" id="PF11790">
    <property type="entry name" value="Glyco_hydro_cc"/>
    <property type="match status" value="1"/>
</dbReference>
<keyword evidence="2" id="KW-0479">Metal-binding</keyword>
<dbReference type="AlphaFoldDB" id="A0A284RFU4"/>
<comment type="cofactor">
    <cofactor evidence="1">
        <name>Zn(2+)</name>
        <dbReference type="ChEBI" id="CHEBI:29105"/>
    </cofactor>
</comment>
<feature type="chain" id="PRO_5013238832" description="Amidohydrolase-related domain-containing protein" evidence="5">
    <location>
        <begin position="19"/>
        <end position="715"/>
    </location>
</feature>
<dbReference type="Gene3D" id="2.30.40.10">
    <property type="entry name" value="Urease, subunit C, domain 1"/>
    <property type="match status" value="1"/>
</dbReference>
<dbReference type="InterPro" id="IPR017853">
    <property type="entry name" value="GH"/>
</dbReference>
<dbReference type="InterPro" id="IPR024655">
    <property type="entry name" value="Asl1_glyco_hydro_catalytic"/>
</dbReference>
<dbReference type="InterPro" id="IPR006680">
    <property type="entry name" value="Amidohydro-rel"/>
</dbReference>
<dbReference type="PANTHER" id="PTHR11271:SF6">
    <property type="entry name" value="GUANINE DEAMINASE"/>
    <property type="match status" value="1"/>
</dbReference>
<evidence type="ECO:0000313" key="8">
    <source>
        <dbReference type="EMBL" id="SJL07598.1"/>
    </source>
</evidence>
<dbReference type="SUPFAM" id="SSF51556">
    <property type="entry name" value="Metallo-dependent hydrolases"/>
    <property type="match status" value="1"/>
</dbReference>
<dbReference type="OrthoDB" id="194468at2759"/>
<dbReference type="PANTHER" id="PTHR11271">
    <property type="entry name" value="GUANINE DEAMINASE"/>
    <property type="match status" value="1"/>
</dbReference>
<dbReference type="InterPro" id="IPR011059">
    <property type="entry name" value="Metal-dep_hydrolase_composite"/>
</dbReference>
<keyword evidence="4" id="KW-0862">Zinc</keyword>
<evidence type="ECO:0000256" key="2">
    <source>
        <dbReference type="ARBA" id="ARBA00022723"/>
    </source>
</evidence>
<dbReference type="InterPro" id="IPR051607">
    <property type="entry name" value="Metallo-dep_hydrolases"/>
</dbReference>
<dbReference type="InterPro" id="IPR032466">
    <property type="entry name" value="Metal_Hydrolase"/>
</dbReference>
<feature type="domain" description="Amidohydrolase-related" evidence="6">
    <location>
        <begin position="331"/>
        <end position="667"/>
    </location>
</feature>
<organism evidence="8 9">
    <name type="scientific">Armillaria ostoyae</name>
    <name type="common">Armillaria root rot fungus</name>
    <dbReference type="NCBI Taxonomy" id="47428"/>
    <lineage>
        <taxon>Eukaryota</taxon>
        <taxon>Fungi</taxon>
        <taxon>Dikarya</taxon>
        <taxon>Basidiomycota</taxon>
        <taxon>Agaricomycotina</taxon>
        <taxon>Agaricomycetes</taxon>
        <taxon>Agaricomycetidae</taxon>
        <taxon>Agaricales</taxon>
        <taxon>Marasmiineae</taxon>
        <taxon>Physalacriaceae</taxon>
        <taxon>Armillaria</taxon>
    </lineage>
</organism>
<dbReference type="Gene3D" id="3.20.20.80">
    <property type="entry name" value="Glycosidases"/>
    <property type="match status" value="1"/>
</dbReference>
<feature type="domain" description="Asl1-like glycosyl hydrolase catalytic" evidence="7">
    <location>
        <begin position="33"/>
        <end position="253"/>
    </location>
</feature>
<evidence type="ECO:0000259" key="6">
    <source>
        <dbReference type="Pfam" id="PF01979"/>
    </source>
</evidence>
<dbReference type="SUPFAM" id="SSF51445">
    <property type="entry name" value="(Trans)glycosidases"/>
    <property type="match status" value="1"/>
</dbReference>
<evidence type="ECO:0000256" key="4">
    <source>
        <dbReference type="ARBA" id="ARBA00022833"/>
    </source>
</evidence>
<protein>
    <recommendedName>
        <fullName evidence="10">Amidohydrolase-related domain-containing protein</fullName>
    </recommendedName>
</protein>
<keyword evidence="3" id="KW-0378">Hydrolase</keyword>
<evidence type="ECO:0000313" key="9">
    <source>
        <dbReference type="Proteomes" id="UP000219338"/>
    </source>
</evidence>